<evidence type="ECO:0000256" key="1">
    <source>
        <dbReference type="SAM" id="Coils"/>
    </source>
</evidence>
<dbReference type="Proteomes" id="UP000070263">
    <property type="component" value="Unassembled WGS sequence"/>
</dbReference>
<protein>
    <submittedName>
        <fullName evidence="2">Uncharacterized protein</fullName>
    </submittedName>
</protein>
<sequence>MGEKMVRGEDIEKSLKNLLGEVEDLQSEVDKRTERISRDAYEIIDCLQAGKNVPKAEARREGQLLRKAEQVEKAIKRLASPGVNQVLILEDRGKVVIGDGWRFKLPATLRVLLLVLCLSGGTSNGRFVGFKKWSRIQDEMEDRLGRKINKHGVETNLSRLRGYLLENLEPLGGANPYLIQIKRGDGVRLRLLKDGEVKVQNGKV</sequence>
<dbReference type="EMBL" id="LHYE01000004">
    <property type="protein sequence ID" value="KXB07623.1"/>
    <property type="molecule type" value="Genomic_DNA"/>
</dbReference>
<name>A0A133VMJ2_9EURY</name>
<organism evidence="2 3">
    <name type="scientific">candidate division MSBL1 archaeon SCGC-AAA382A20</name>
    <dbReference type="NCBI Taxonomy" id="1698280"/>
    <lineage>
        <taxon>Archaea</taxon>
        <taxon>Methanobacteriati</taxon>
        <taxon>Methanobacteriota</taxon>
        <taxon>candidate division MSBL1</taxon>
    </lineage>
</organism>
<evidence type="ECO:0000313" key="2">
    <source>
        <dbReference type="EMBL" id="KXB07623.1"/>
    </source>
</evidence>
<reference evidence="2 3" key="1">
    <citation type="journal article" date="2016" name="Sci. Rep.">
        <title>Metabolic traits of an uncultured archaeal lineage -MSBL1- from brine pools of the Red Sea.</title>
        <authorList>
            <person name="Mwirichia R."/>
            <person name="Alam I."/>
            <person name="Rashid M."/>
            <person name="Vinu M."/>
            <person name="Ba-Alawi W."/>
            <person name="Anthony Kamau A."/>
            <person name="Kamanda Ngugi D."/>
            <person name="Goker M."/>
            <person name="Klenk H.P."/>
            <person name="Bajic V."/>
            <person name="Stingl U."/>
        </authorList>
    </citation>
    <scope>NUCLEOTIDE SEQUENCE [LARGE SCALE GENOMIC DNA]</scope>
    <source>
        <strain evidence="2">SCGC-AAA382A20</strain>
    </source>
</reference>
<evidence type="ECO:0000313" key="3">
    <source>
        <dbReference type="Proteomes" id="UP000070263"/>
    </source>
</evidence>
<keyword evidence="1" id="KW-0175">Coiled coil</keyword>
<dbReference type="AlphaFoldDB" id="A0A133VMJ2"/>
<feature type="coiled-coil region" evidence="1">
    <location>
        <begin position="8"/>
        <end position="35"/>
    </location>
</feature>
<gene>
    <name evidence="2" type="ORF">AKJ51_00715</name>
</gene>
<comment type="caution">
    <text evidence="2">The sequence shown here is derived from an EMBL/GenBank/DDBJ whole genome shotgun (WGS) entry which is preliminary data.</text>
</comment>
<keyword evidence="3" id="KW-1185">Reference proteome</keyword>
<accession>A0A133VMJ2</accession>
<proteinExistence type="predicted"/>